<name>W7E0Z6_BIPV3</name>
<evidence type="ECO:0000313" key="2">
    <source>
        <dbReference type="Proteomes" id="UP000054337"/>
    </source>
</evidence>
<organism evidence="1 2">
    <name type="scientific">Bipolaris victoriae (strain FI3)</name>
    <name type="common">Victoria blight of oats agent</name>
    <name type="synonym">Cochliobolus victoriae</name>
    <dbReference type="NCBI Taxonomy" id="930091"/>
    <lineage>
        <taxon>Eukaryota</taxon>
        <taxon>Fungi</taxon>
        <taxon>Dikarya</taxon>
        <taxon>Ascomycota</taxon>
        <taxon>Pezizomycotina</taxon>
        <taxon>Dothideomycetes</taxon>
        <taxon>Pleosporomycetidae</taxon>
        <taxon>Pleosporales</taxon>
        <taxon>Pleosporineae</taxon>
        <taxon>Pleosporaceae</taxon>
        <taxon>Bipolaris</taxon>
    </lineage>
</organism>
<protein>
    <submittedName>
        <fullName evidence="1">Uncharacterized protein</fullName>
    </submittedName>
</protein>
<dbReference type="AlphaFoldDB" id="W7E0Z6"/>
<dbReference type="RefSeq" id="XP_014553593.1">
    <property type="nucleotide sequence ID" value="XM_014698107.1"/>
</dbReference>
<dbReference type="HOGENOM" id="CLU_2557954_0_0_1"/>
<dbReference type="Proteomes" id="UP000054337">
    <property type="component" value="Unassembled WGS sequence"/>
</dbReference>
<gene>
    <name evidence="1" type="ORF">COCVIDRAFT_107316</name>
</gene>
<evidence type="ECO:0000313" key="1">
    <source>
        <dbReference type="EMBL" id="EUN24018.1"/>
    </source>
</evidence>
<accession>W7E0Z6</accession>
<sequence length="82" mass="9480">MTLSYQILLSKAPGNVRDYDSSSDWLKIYQPGHQPGSNPTLLKILRVCNQEQPLFKYDRWEKPQLTVFSLLEAAVSKQQQLE</sequence>
<reference evidence="1 2" key="1">
    <citation type="journal article" date="2013" name="PLoS Genet.">
        <title>Comparative genome structure, secondary metabolite, and effector coding capacity across Cochliobolus pathogens.</title>
        <authorList>
            <person name="Condon B.J."/>
            <person name="Leng Y."/>
            <person name="Wu D."/>
            <person name="Bushley K.E."/>
            <person name="Ohm R.A."/>
            <person name="Otillar R."/>
            <person name="Martin J."/>
            <person name="Schackwitz W."/>
            <person name="Grimwood J."/>
            <person name="MohdZainudin N."/>
            <person name="Xue C."/>
            <person name="Wang R."/>
            <person name="Manning V.A."/>
            <person name="Dhillon B."/>
            <person name="Tu Z.J."/>
            <person name="Steffenson B.J."/>
            <person name="Salamov A."/>
            <person name="Sun H."/>
            <person name="Lowry S."/>
            <person name="LaButti K."/>
            <person name="Han J."/>
            <person name="Copeland A."/>
            <person name="Lindquist E."/>
            <person name="Barry K."/>
            <person name="Schmutz J."/>
            <person name="Baker S.E."/>
            <person name="Ciuffetti L.M."/>
            <person name="Grigoriev I.V."/>
            <person name="Zhong S."/>
            <person name="Turgeon B.G."/>
        </authorList>
    </citation>
    <scope>NUCLEOTIDE SEQUENCE [LARGE SCALE GENOMIC DNA]</scope>
    <source>
        <strain evidence="1 2">FI3</strain>
    </source>
</reference>
<dbReference type="EMBL" id="KI968775">
    <property type="protein sequence ID" value="EUN24018.1"/>
    <property type="molecule type" value="Genomic_DNA"/>
</dbReference>
<proteinExistence type="predicted"/>
<keyword evidence="2" id="KW-1185">Reference proteome</keyword>
<dbReference type="GeneID" id="26249205"/>